<keyword evidence="1" id="KW-0472">Membrane</keyword>
<dbReference type="RefSeq" id="WP_091084130.1">
    <property type="nucleotide sequence ID" value="NZ_FNRD01000001.1"/>
</dbReference>
<feature type="transmembrane region" description="Helical" evidence="1">
    <location>
        <begin position="203"/>
        <end position="224"/>
    </location>
</feature>
<dbReference type="STRING" id="150146.SAMN05443667_101472"/>
<feature type="transmembrane region" description="Helical" evidence="1">
    <location>
        <begin position="377"/>
        <end position="397"/>
    </location>
</feature>
<feature type="transmembrane region" description="Helical" evidence="1">
    <location>
        <begin position="271"/>
        <end position="292"/>
    </location>
</feature>
<keyword evidence="1" id="KW-1133">Transmembrane helix</keyword>
<dbReference type="OrthoDB" id="2827525at2"/>
<feature type="transmembrane region" description="Helical" evidence="1">
    <location>
        <begin position="304"/>
        <end position="324"/>
    </location>
</feature>
<feature type="transmembrane region" description="Helical" evidence="1">
    <location>
        <begin position="74"/>
        <end position="91"/>
    </location>
</feature>
<keyword evidence="1" id="KW-0812">Transmembrane</keyword>
<evidence type="ECO:0000313" key="3">
    <source>
        <dbReference type="Proteomes" id="UP000198951"/>
    </source>
</evidence>
<feature type="transmembrane region" description="Helical" evidence="1">
    <location>
        <begin position="97"/>
        <end position="117"/>
    </location>
</feature>
<proteinExistence type="predicted"/>
<feature type="transmembrane region" description="Helical" evidence="1">
    <location>
        <begin position="138"/>
        <end position="160"/>
    </location>
</feature>
<feature type="transmembrane region" description="Helical" evidence="1">
    <location>
        <begin position="344"/>
        <end position="365"/>
    </location>
</feature>
<feature type="transmembrane region" description="Helical" evidence="1">
    <location>
        <begin position="230"/>
        <end position="250"/>
    </location>
</feature>
<evidence type="ECO:0008006" key="4">
    <source>
        <dbReference type="Google" id="ProtNLM"/>
    </source>
</evidence>
<evidence type="ECO:0000313" key="2">
    <source>
        <dbReference type="EMBL" id="SDZ97262.1"/>
    </source>
</evidence>
<reference evidence="3" key="1">
    <citation type="submission" date="2016-10" db="EMBL/GenBank/DDBJ databases">
        <authorList>
            <person name="Varghese N."/>
            <person name="Submissions S."/>
        </authorList>
    </citation>
    <scope>NUCLEOTIDE SEQUENCE [LARGE SCALE GENOMIC DNA]</scope>
    <source>
        <strain evidence="3">DSM 22376</strain>
    </source>
</reference>
<feature type="transmembrane region" description="Helical" evidence="1">
    <location>
        <begin position="5"/>
        <end position="26"/>
    </location>
</feature>
<protein>
    <recommendedName>
        <fullName evidence="4">Cytochrome C and Quinol oxidase polypeptide I</fullName>
    </recommendedName>
</protein>
<evidence type="ECO:0000256" key="1">
    <source>
        <dbReference type="SAM" id="Phobius"/>
    </source>
</evidence>
<gene>
    <name evidence="2" type="ORF">SAMN05443667_101472</name>
</gene>
<accession>A0A1H3XF82</accession>
<feature type="transmembrane region" description="Helical" evidence="1">
    <location>
        <begin position="172"/>
        <end position="191"/>
    </location>
</feature>
<keyword evidence="3" id="KW-1185">Reference proteome</keyword>
<dbReference type="EMBL" id="FNRD01000001">
    <property type="protein sequence ID" value="SDZ97262.1"/>
    <property type="molecule type" value="Genomic_DNA"/>
</dbReference>
<feature type="transmembrane region" description="Helical" evidence="1">
    <location>
        <begin position="46"/>
        <end position="65"/>
    </location>
</feature>
<dbReference type="Proteomes" id="UP000198951">
    <property type="component" value="Unassembled WGS sequence"/>
</dbReference>
<name>A0A1H3XF82_9FLAO</name>
<organism evidence="2 3">
    <name type="scientific">Flavobacterium gillisiae</name>
    <dbReference type="NCBI Taxonomy" id="150146"/>
    <lineage>
        <taxon>Bacteria</taxon>
        <taxon>Pseudomonadati</taxon>
        <taxon>Bacteroidota</taxon>
        <taxon>Flavobacteriia</taxon>
        <taxon>Flavobacteriales</taxon>
        <taxon>Flavobacteriaceae</taxon>
        <taxon>Flavobacterium</taxon>
    </lineage>
</organism>
<sequence>MKKHWIVICFANFFIASLMGLLLRWMYVSPIEGVNFQFLMHGHSHVAMLGWVYMMLYCLIVYNFVPKDAQQKRIYNRLFWITEVAVIGMMLDFPAQGYAFVSILFSTLHIFCSYYFARLIWKEAKPATFPEKIMLRTALLFMVFSTFGVWCLGPAVGLLGKSSAFYQICIQYFLHFQFNGWFLFAVLALFFQQIKLKIDDKKFRLFYTLFVIATIMTLALPVSWFLTNPVFYWINVVGVVLQLVAAVLFIQNTRSQLQVFFGTLSSLEKTVYGFALFSLVLKIGIQLVVLVPELAQMSHQIRNFVIGYIHLTMLGIITGFLFGFALQNKFLNTKNAFHKGGIQVFLIGFVATEILLFLQGLYLYFDMGILPNYYINLFIGSVPLATGILMITVNLLWQQNTKRHKLPRTVNEKSV</sequence>
<dbReference type="AlphaFoldDB" id="A0A1H3XF82"/>